<evidence type="ECO:0000313" key="3">
    <source>
        <dbReference type="Proteomes" id="UP001431776"/>
    </source>
</evidence>
<dbReference type="PANTHER" id="PTHR43449">
    <property type="entry name" value="NUCLEOTIDYLTRANSFERASE"/>
    <property type="match status" value="1"/>
</dbReference>
<dbReference type="Pfam" id="PF01909">
    <property type="entry name" value="NTP_transf_2"/>
    <property type="match status" value="1"/>
</dbReference>
<comment type="caution">
    <text evidence="2">The sequence shown here is derived from an EMBL/GenBank/DDBJ whole genome shotgun (WGS) entry which is preliminary data.</text>
</comment>
<keyword evidence="3" id="KW-1185">Reference proteome</keyword>
<dbReference type="InterPro" id="IPR002934">
    <property type="entry name" value="Polymerase_NTP_transf_dom"/>
</dbReference>
<accession>A0AAW6U940</accession>
<dbReference type="CDD" id="cd05403">
    <property type="entry name" value="NT_KNTase_like"/>
    <property type="match status" value="1"/>
</dbReference>
<dbReference type="SUPFAM" id="SSF81301">
    <property type="entry name" value="Nucleotidyltransferase"/>
    <property type="match status" value="1"/>
</dbReference>
<evidence type="ECO:0000313" key="2">
    <source>
        <dbReference type="EMBL" id="MDI6451573.1"/>
    </source>
</evidence>
<reference evidence="2" key="1">
    <citation type="submission" date="2023-05" db="EMBL/GenBank/DDBJ databases">
        <title>Anaerotaeda fermentans gen. nov., sp. nov., a novel anaerobic planctomycete of the new family within the order Sedimentisphaerales isolated from Taman Peninsula, Russia.</title>
        <authorList>
            <person name="Khomyakova M.A."/>
            <person name="Merkel A.Y."/>
            <person name="Slobodkin A.I."/>
        </authorList>
    </citation>
    <scope>NUCLEOTIDE SEQUENCE</scope>
    <source>
        <strain evidence="2">M17dextr</strain>
    </source>
</reference>
<gene>
    <name evidence="2" type="ORF">QJ522_21100</name>
</gene>
<proteinExistence type="predicted"/>
<dbReference type="Gene3D" id="3.30.460.10">
    <property type="entry name" value="Beta Polymerase, domain 2"/>
    <property type="match status" value="1"/>
</dbReference>
<keyword evidence="2" id="KW-0808">Transferase</keyword>
<dbReference type="GO" id="GO:0016779">
    <property type="term" value="F:nucleotidyltransferase activity"/>
    <property type="evidence" value="ECO:0007669"/>
    <property type="project" value="UniProtKB-KW"/>
</dbReference>
<dbReference type="RefSeq" id="WP_349246982.1">
    <property type="nucleotide sequence ID" value="NZ_JASCXX010000040.1"/>
</dbReference>
<dbReference type="Proteomes" id="UP001431776">
    <property type="component" value="Unassembled WGS sequence"/>
</dbReference>
<dbReference type="EMBL" id="JASCXX010000040">
    <property type="protein sequence ID" value="MDI6451573.1"/>
    <property type="molecule type" value="Genomic_DNA"/>
</dbReference>
<name>A0AAW6U940_9BACT</name>
<dbReference type="PANTHER" id="PTHR43449:SF3">
    <property type="entry name" value="POLYMERASE NUCLEOTIDYL TRANSFERASE DOMAIN-CONTAINING PROTEIN"/>
    <property type="match status" value="1"/>
</dbReference>
<dbReference type="InterPro" id="IPR043519">
    <property type="entry name" value="NT_sf"/>
</dbReference>
<evidence type="ECO:0000259" key="1">
    <source>
        <dbReference type="Pfam" id="PF01909"/>
    </source>
</evidence>
<feature type="domain" description="Polymerase nucleotidyl transferase" evidence="1">
    <location>
        <begin position="14"/>
        <end position="85"/>
    </location>
</feature>
<protein>
    <submittedName>
        <fullName evidence="2">Nucleotidyltransferase domain-containing protein</fullName>
        <ecNumber evidence="2">2.7.7.-</ecNumber>
    </submittedName>
</protein>
<organism evidence="2 3">
    <name type="scientific">Anaerobaca lacustris</name>
    <dbReference type="NCBI Taxonomy" id="3044600"/>
    <lineage>
        <taxon>Bacteria</taxon>
        <taxon>Pseudomonadati</taxon>
        <taxon>Planctomycetota</taxon>
        <taxon>Phycisphaerae</taxon>
        <taxon>Sedimentisphaerales</taxon>
        <taxon>Anaerobacaceae</taxon>
        <taxon>Anaerobaca</taxon>
    </lineage>
</organism>
<sequence length="111" mass="12795">MVKVCDEVIGQMAREIARQIEPERIVLFGSWARGQADADSDVDLLVVEREPFGPQRSRRQEAARIWRCLSPFRVPADVLVYSVAEVDRWKDCRQHVIARALREGRVLYESA</sequence>
<dbReference type="EC" id="2.7.7.-" evidence="2"/>
<dbReference type="AlphaFoldDB" id="A0AAW6U940"/>
<keyword evidence="2" id="KW-0548">Nucleotidyltransferase</keyword>